<dbReference type="RefSeq" id="XP_001423799.1">
    <property type="nucleotide sequence ID" value="XM_001423762.1"/>
</dbReference>
<reference evidence="5 6" key="1">
    <citation type="journal article" date="2006" name="Nature">
        <title>Global trends of whole-genome duplications revealed by the ciliate Paramecium tetraurelia.</title>
        <authorList>
            <consortium name="Genoscope"/>
            <person name="Aury J.-M."/>
            <person name="Jaillon O."/>
            <person name="Duret L."/>
            <person name="Noel B."/>
            <person name="Jubin C."/>
            <person name="Porcel B.M."/>
            <person name="Segurens B."/>
            <person name="Daubin V."/>
            <person name="Anthouard V."/>
            <person name="Aiach N."/>
            <person name="Arnaiz O."/>
            <person name="Billaut A."/>
            <person name="Beisson J."/>
            <person name="Blanc I."/>
            <person name="Bouhouche K."/>
            <person name="Camara F."/>
            <person name="Duharcourt S."/>
            <person name="Guigo R."/>
            <person name="Gogendeau D."/>
            <person name="Katinka M."/>
            <person name="Keller A.-M."/>
            <person name="Kissmehl R."/>
            <person name="Klotz C."/>
            <person name="Koll F."/>
            <person name="Le Moue A."/>
            <person name="Lepere C."/>
            <person name="Malinsky S."/>
            <person name="Nowacki M."/>
            <person name="Nowak J.K."/>
            <person name="Plattner H."/>
            <person name="Poulain J."/>
            <person name="Ruiz F."/>
            <person name="Serrano V."/>
            <person name="Zagulski M."/>
            <person name="Dessen P."/>
            <person name="Betermier M."/>
            <person name="Weissenbach J."/>
            <person name="Scarpelli C."/>
            <person name="Schachter V."/>
            <person name="Sperling L."/>
            <person name="Meyer E."/>
            <person name="Cohen J."/>
            <person name="Wincker P."/>
        </authorList>
    </citation>
    <scope>NUCLEOTIDE SEQUENCE [LARGE SCALE GENOMIC DNA]</scope>
    <source>
        <strain evidence="5 6">Stock d4-2</strain>
    </source>
</reference>
<dbReference type="GO" id="GO:0005886">
    <property type="term" value="C:plasma membrane"/>
    <property type="evidence" value="ECO:0000318"/>
    <property type="project" value="GO_Central"/>
</dbReference>
<dbReference type="SUPFAM" id="SSF52540">
    <property type="entry name" value="P-loop containing nucleoside triphosphate hydrolases"/>
    <property type="match status" value="1"/>
</dbReference>
<evidence type="ECO:0000256" key="2">
    <source>
        <dbReference type="ARBA" id="ARBA00023134"/>
    </source>
</evidence>
<dbReference type="GeneID" id="5009583"/>
<dbReference type="Pfam" id="PF18171">
    <property type="entry name" value="LSDAT_prok"/>
    <property type="match status" value="1"/>
</dbReference>
<accession>A0BCY4</accession>
<dbReference type="InterPro" id="IPR041482">
    <property type="entry name" value="LSDAT_prok"/>
</dbReference>
<keyword evidence="6" id="KW-1185">Reference proteome</keyword>
<sequence length="470" mass="53129">MENQLIAFVGDPAVGKTSIIKYLKGLEFEEDYSPTEQIETTDVTIQNNETITIYDTPGNAAERKQVIEMLKSIQVVFVCFDVENIDSFDSTLQWLDDIKKQINNSMQVCLVACKIDSDSRQISQEQAFEFINDYPNVEYLEVSVKTGENMDMLIDKIPVTTPQGDGDLQQSYRTQQSNKQSEKPAHSPERQSQTYKSQTSLLNKEEPLWKVYDFLFPTGRVAKLVKISDVDAKNLSIQDILFKLQLNQSYPVVNLIGAKETNKGKFYAGIARACFNTDAVIVDSGISTGIEKYAIRRGVKLIGVAPEQEVKYPNQSTGFIDPYEISNGHTHIFLLSNYDEIMSLDNKEKMMVFGLEGVFKINLCKKLAEGRLAKNGQRESMKVVHILLGEQEGFLNELQQAVMANQPIIVIKGSPLCDQYFQNYNNPHANYSNASFGQLVRKGHFYGLNSLDSEDIAQYVHFFLTVTPYN</sequence>
<dbReference type="GO" id="GO:0007015">
    <property type="term" value="P:actin filament organization"/>
    <property type="evidence" value="ECO:0000318"/>
    <property type="project" value="GO_Central"/>
</dbReference>
<protein>
    <recommendedName>
        <fullName evidence="4">LSDAT prokaryote domain-containing protein</fullName>
    </recommendedName>
</protein>
<dbReference type="InterPro" id="IPR005225">
    <property type="entry name" value="Small_GTP-bd"/>
</dbReference>
<feature type="domain" description="LSDAT prokaryote" evidence="4">
    <location>
        <begin position="251"/>
        <end position="424"/>
    </location>
</feature>
<feature type="compositionally biased region" description="Basic and acidic residues" evidence="3">
    <location>
        <begin position="180"/>
        <end position="189"/>
    </location>
</feature>
<dbReference type="NCBIfam" id="TIGR00231">
    <property type="entry name" value="small_GTP"/>
    <property type="match status" value="1"/>
</dbReference>
<dbReference type="PANTHER" id="PTHR47977">
    <property type="entry name" value="RAS-RELATED PROTEIN RAB"/>
    <property type="match status" value="1"/>
</dbReference>
<gene>
    <name evidence="5" type="ORF">GSPATT00004495001</name>
</gene>
<dbReference type="SMART" id="SM00174">
    <property type="entry name" value="RHO"/>
    <property type="match status" value="1"/>
</dbReference>
<evidence type="ECO:0000313" key="6">
    <source>
        <dbReference type="Proteomes" id="UP000000600"/>
    </source>
</evidence>
<dbReference type="STRING" id="5888.A0BCY4"/>
<proteinExistence type="predicted"/>
<dbReference type="KEGG" id="ptm:GSPATT00004495001"/>
<evidence type="ECO:0000256" key="3">
    <source>
        <dbReference type="SAM" id="MobiDB-lite"/>
    </source>
</evidence>
<dbReference type="GO" id="GO:0005525">
    <property type="term" value="F:GTP binding"/>
    <property type="evidence" value="ECO:0000318"/>
    <property type="project" value="GO_Central"/>
</dbReference>
<dbReference type="PROSITE" id="PS51419">
    <property type="entry name" value="RAB"/>
    <property type="match status" value="1"/>
</dbReference>
<dbReference type="GO" id="GO:0007165">
    <property type="term" value="P:signal transduction"/>
    <property type="evidence" value="ECO:0000318"/>
    <property type="project" value="GO_Central"/>
</dbReference>
<dbReference type="EMBL" id="CT867986">
    <property type="protein sequence ID" value="CAK56401.1"/>
    <property type="molecule type" value="Genomic_DNA"/>
</dbReference>
<dbReference type="InParanoid" id="A0BCY4"/>
<dbReference type="SMART" id="SM00175">
    <property type="entry name" value="RAB"/>
    <property type="match status" value="1"/>
</dbReference>
<dbReference type="OrthoDB" id="310870at2759"/>
<dbReference type="InterPro" id="IPR050227">
    <property type="entry name" value="Rab"/>
</dbReference>
<name>A0BCY4_PARTE</name>
<evidence type="ECO:0000259" key="4">
    <source>
        <dbReference type="Pfam" id="PF18171"/>
    </source>
</evidence>
<dbReference type="InterPro" id="IPR027417">
    <property type="entry name" value="P-loop_NTPase"/>
</dbReference>
<dbReference type="InterPro" id="IPR001806">
    <property type="entry name" value="Small_GTPase"/>
</dbReference>
<evidence type="ECO:0000313" key="5">
    <source>
        <dbReference type="EMBL" id="CAK56401.1"/>
    </source>
</evidence>
<feature type="compositionally biased region" description="Polar residues" evidence="3">
    <location>
        <begin position="161"/>
        <end position="179"/>
    </location>
</feature>
<dbReference type="Pfam" id="PF00071">
    <property type="entry name" value="Ras"/>
    <property type="match status" value="1"/>
</dbReference>
<dbReference type="HOGENOM" id="CLU_593783_0_0_1"/>
<dbReference type="OMA" id="KYPNQST"/>
<dbReference type="eggNOG" id="KOG0094">
    <property type="taxonomic scope" value="Eukaryota"/>
</dbReference>
<dbReference type="Gene3D" id="3.40.50.300">
    <property type="entry name" value="P-loop containing nucleotide triphosphate hydrolases"/>
    <property type="match status" value="1"/>
</dbReference>
<dbReference type="SMART" id="SM00173">
    <property type="entry name" value="RAS"/>
    <property type="match status" value="1"/>
</dbReference>
<dbReference type="AlphaFoldDB" id="A0BCY4"/>
<dbReference type="Proteomes" id="UP000000600">
    <property type="component" value="Unassembled WGS sequence"/>
</dbReference>
<feature type="region of interest" description="Disordered" evidence="3">
    <location>
        <begin position="161"/>
        <end position="198"/>
    </location>
</feature>
<evidence type="ECO:0000256" key="1">
    <source>
        <dbReference type="ARBA" id="ARBA00022741"/>
    </source>
</evidence>
<organism evidence="5 6">
    <name type="scientific">Paramecium tetraurelia</name>
    <dbReference type="NCBI Taxonomy" id="5888"/>
    <lineage>
        <taxon>Eukaryota</taxon>
        <taxon>Sar</taxon>
        <taxon>Alveolata</taxon>
        <taxon>Ciliophora</taxon>
        <taxon>Intramacronucleata</taxon>
        <taxon>Oligohymenophorea</taxon>
        <taxon>Peniculida</taxon>
        <taxon>Parameciidae</taxon>
        <taxon>Paramecium</taxon>
    </lineage>
</organism>
<dbReference type="CDD" id="cd00154">
    <property type="entry name" value="Rab"/>
    <property type="match status" value="1"/>
</dbReference>
<keyword evidence="1" id="KW-0547">Nucleotide-binding</keyword>
<keyword evidence="2" id="KW-0342">GTP-binding</keyword>
<dbReference type="GO" id="GO:0003924">
    <property type="term" value="F:GTPase activity"/>
    <property type="evidence" value="ECO:0000318"/>
    <property type="project" value="GO_Central"/>
</dbReference>